<feature type="domain" description="Intracellular proteinase inhibitor BsuPI" evidence="1">
    <location>
        <begin position="204"/>
        <end position="297"/>
    </location>
</feature>
<evidence type="ECO:0000313" key="3">
    <source>
        <dbReference type="Proteomes" id="UP000247689"/>
    </source>
</evidence>
<gene>
    <name evidence="2" type="ORF">DL796_06825</name>
</gene>
<name>A0A318D5H9_9GAMM</name>
<accession>A0A318D5H9</accession>
<dbReference type="Proteomes" id="UP000247689">
    <property type="component" value="Unassembled WGS sequence"/>
</dbReference>
<sequence>MNTLSKVVFGLSIAVSTTITSAQSYTMTSPVDYRSYKNTHGGTVSVSVVESSGANWKQYSSYFGKENQWLWVSNDGQKVYWYNESEEADLLFDAKDAVGTEYPVRIDGCTDRAVLADKSATATIAAGTFSNALRLDFSGYCFDEGLESAWFVPNVGLVKWTQDSILGSVEFELEHAKVGSMTLPNQGGIELSAQFPSEPVILNQQQSVEANITLINHSDETIRLDFTSGQTFEIYLYDDKDQLVTIWSKDRMFTQALHSIEIKPGGAERFGGELKLSNLDDQKLDIGTYKLKIEIKGSYSPEASSFSHIPLSAESVLHIDNMMNHY</sequence>
<evidence type="ECO:0000259" key="1">
    <source>
        <dbReference type="Pfam" id="PF12690"/>
    </source>
</evidence>
<proteinExistence type="predicted"/>
<dbReference type="Gene3D" id="2.60.40.2360">
    <property type="entry name" value="Intracellular proteinase inhibitor BsuPI"/>
    <property type="match status" value="1"/>
</dbReference>
<dbReference type="EMBL" id="QICH01000002">
    <property type="protein sequence ID" value="PXF63155.1"/>
    <property type="molecule type" value="Genomic_DNA"/>
</dbReference>
<evidence type="ECO:0000313" key="2">
    <source>
        <dbReference type="EMBL" id="PXF63155.1"/>
    </source>
</evidence>
<dbReference type="InterPro" id="IPR020481">
    <property type="entry name" value="Intracell_prot_inh_BsuPI"/>
</dbReference>
<keyword evidence="3" id="KW-1185">Reference proteome</keyword>
<organism evidence="2 3">
    <name type="scientific">Kangiella spongicola</name>
    <dbReference type="NCBI Taxonomy" id="796379"/>
    <lineage>
        <taxon>Bacteria</taxon>
        <taxon>Pseudomonadati</taxon>
        <taxon>Pseudomonadota</taxon>
        <taxon>Gammaproteobacteria</taxon>
        <taxon>Kangiellales</taxon>
        <taxon>Kangiellaceae</taxon>
        <taxon>Kangiella</taxon>
    </lineage>
</organism>
<dbReference type="RefSeq" id="WP_110200958.1">
    <property type="nucleotide sequence ID" value="NZ_QICH01000002.1"/>
</dbReference>
<protein>
    <recommendedName>
        <fullName evidence="1">Intracellular proteinase inhibitor BsuPI domain-containing protein</fullName>
    </recommendedName>
</protein>
<dbReference type="AlphaFoldDB" id="A0A318D5H9"/>
<reference evidence="2 3" key="1">
    <citation type="submission" date="2018-05" db="EMBL/GenBank/DDBJ databases">
        <title>Kangiella spongicola genome sequence.</title>
        <authorList>
            <person name="Maclea K.S."/>
            <person name="Goen A.E."/>
            <person name="Kelley C."/>
            <person name="Underriner A."/>
            <person name="Silverwood T."/>
            <person name="Trachtenberg A.M."/>
        </authorList>
    </citation>
    <scope>NUCLEOTIDE SEQUENCE [LARGE SCALE GENOMIC DNA]</scope>
    <source>
        <strain evidence="2 3">ATCC BAA-2076</strain>
    </source>
</reference>
<dbReference type="OrthoDB" id="6195801at2"/>
<dbReference type="Pfam" id="PF12690">
    <property type="entry name" value="BsuPI"/>
    <property type="match status" value="1"/>
</dbReference>
<dbReference type="InterPro" id="IPR038144">
    <property type="entry name" value="IPI"/>
</dbReference>
<comment type="caution">
    <text evidence="2">The sequence shown here is derived from an EMBL/GenBank/DDBJ whole genome shotgun (WGS) entry which is preliminary data.</text>
</comment>